<dbReference type="EMBL" id="WJIE01000008">
    <property type="protein sequence ID" value="MRG95689.1"/>
    <property type="molecule type" value="Genomic_DNA"/>
</dbReference>
<protein>
    <submittedName>
        <fullName evidence="1">Uncharacterized protein</fullName>
    </submittedName>
</protein>
<name>A0A6N7PUV2_9BACT</name>
<evidence type="ECO:0000313" key="2">
    <source>
        <dbReference type="Proteomes" id="UP000440224"/>
    </source>
</evidence>
<keyword evidence="2" id="KW-1185">Reference proteome</keyword>
<dbReference type="Proteomes" id="UP000440224">
    <property type="component" value="Unassembled WGS sequence"/>
</dbReference>
<gene>
    <name evidence="1" type="ORF">GF068_27785</name>
</gene>
<sequence>MIERVTCDFGRLVFDRDAIVRAALRAYVEYLLEGISRFWYPASEGAMWEGDLQRGAIYNVNLEGDYEVVAWNEAGVVGLAYQAGQGPIEQLGLSLDAVTRGPDDVRGAVPGLPAELEPAFVMAVGKLARGEARDDDVVYGEKLAGVGFWLHGNRVGGTLFDDPSPCGAARLAAWGLLHDGRLLPLSCESYNPRPGWIVTNHNRKEDAPAHAIIDAVVDRRLKGPTEFTPAELETLLHPTPDPKRVHAVQRRLQKVGITWPGSPEIPD</sequence>
<reference evidence="1 2" key="1">
    <citation type="submission" date="2019-10" db="EMBL/GenBank/DDBJ databases">
        <title>A soil myxobacterium in the family Polyangiaceae.</title>
        <authorList>
            <person name="Li Y."/>
            <person name="Wang J."/>
        </authorList>
    </citation>
    <scope>NUCLEOTIDE SEQUENCE [LARGE SCALE GENOMIC DNA]</scope>
    <source>
        <strain evidence="1 2">DSM 14734</strain>
    </source>
</reference>
<accession>A0A6N7PUV2</accession>
<evidence type="ECO:0000313" key="1">
    <source>
        <dbReference type="EMBL" id="MRG95689.1"/>
    </source>
</evidence>
<comment type="caution">
    <text evidence="1">The sequence shown here is derived from an EMBL/GenBank/DDBJ whole genome shotgun (WGS) entry which is preliminary data.</text>
</comment>
<dbReference type="RefSeq" id="WP_153822500.1">
    <property type="nucleotide sequence ID" value="NZ_WJIE01000008.1"/>
</dbReference>
<proteinExistence type="predicted"/>
<dbReference type="OrthoDB" id="5498704at2"/>
<dbReference type="AlphaFoldDB" id="A0A6N7PUV2"/>
<organism evidence="1 2">
    <name type="scientific">Polyangium spumosum</name>
    <dbReference type="NCBI Taxonomy" id="889282"/>
    <lineage>
        <taxon>Bacteria</taxon>
        <taxon>Pseudomonadati</taxon>
        <taxon>Myxococcota</taxon>
        <taxon>Polyangia</taxon>
        <taxon>Polyangiales</taxon>
        <taxon>Polyangiaceae</taxon>
        <taxon>Polyangium</taxon>
    </lineage>
</organism>